<proteinExistence type="predicted"/>
<keyword evidence="3" id="KW-0808">Transferase</keyword>
<keyword evidence="4" id="KW-1185">Reference proteome</keyword>
<feature type="region of interest" description="Disordered" evidence="1">
    <location>
        <begin position="625"/>
        <end position="646"/>
    </location>
</feature>
<dbReference type="SUPFAM" id="SSF56112">
    <property type="entry name" value="Protein kinase-like (PK-like)"/>
    <property type="match status" value="1"/>
</dbReference>
<dbReference type="PANTHER" id="PTHR24359:SF37">
    <property type="entry name" value="PROTEIN KINASE DOMAIN-CONTAINING PROTEIN"/>
    <property type="match status" value="1"/>
</dbReference>
<dbReference type="Gene3D" id="1.10.510.10">
    <property type="entry name" value="Transferase(Phosphotransferase) domain 1"/>
    <property type="match status" value="1"/>
</dbReference>
<protein>
    <submittedName>
        <fullName evidence="3">Kinase-like domain-containing protein</fullName>
    </submittedName>
</protein>
<dbReference type="Pfam" id="PF00069">
    <property type="entry name" value="Pkinase"/>
    <property type="match status" value="1"/>
</dbReference>
<gene>
    <name evidence="3" type="ORF">BJ875DRAFT_546261</name>
</gene>
<keyword evidence="3" id="KW-0418">Kinase</keyword>
<organism evidence="3 4">
    <name type="scientific">Amylocarpus encephaloides</name>
    <dbReference type="NCBI Taxonomy" id="45428"/>
    <lineage>
        <taxon>Eukaryota</taxon>
        <taxon>Fungi</taxon>
        <taxon>Dikarya</taxon>
        <taxon>Ascomycota</taxon>
        <taxon>Pezizomycotina</taxon>
        <taxon>Leotiomycetes</taxon>
        <taxon>Helotiales</taxon>
        <taxon>Helotiales incertae sedis</taxon>
        <taxon>Amylocarpus</taxon>
    </lineage>
</organism>
<dbReference type="Proteomes" id="UP000824998">
    <property type="component" value="Unassembled WGS sequence"/>
</dbReference>
<accession>A0A9P7YAY3</accession>
<dbReference type="GO" id="GO:0005524">
    <property type="term" value="F:ATP binding"/>
    <property type="evidence" value="ECO:0007669"/>
    <property type="project" value="InterPro"/>
</dbReference>
<dbReference type="AlphaFoldDB" id="A0A9P7YAY3"/>
<dbReference type="CDD" id="cd00180">
    <property type="entry name" value="PKc"/>
    <property type="match status" value="1"/>
</dbReference>
<feature type="domain" description="Protein kinase" evidence="2">
    <location>
        <begin position="235"/>
        <end position="524"/>
    </location>
</feature>
<dbReference type="GO" id="GO:0004674">
    <property type="term" value="F:protein serine/threonine kinase activity"/>
    <property type="evidence" value="ECO:0007669"/>
    <property type="project" value="TreeGrafter"/>
</dbReference>
<dbReference type="OrthoDB" id="1046782at2759"/>
<name>A0A9P7YAY3_9HELO</name>
<evidence type="ECO:0000256" key="1">
    <source>
        <dbReference type="SAM" id="MobiDB-lite"/>
    </source>
</evidence>
<dbReference type="PROSITE" id="PS50011">
    <property type="entry name" value="PROTEIN_KINASE_DOM"/>
    <property type="match status" value="1"/>
</dbReference>
<evidence type="ECO:0000313" key="4">
    <source>
        <dbReference type="Proteomes" id="UP000824998"/>
    </source>
</evidence>
<dbReference type="PANTHER" id="PTHR24359">
    <property type="entry name" value="SERINE/THREONINE-PROTEIN KINASE SBK1"/>
    <property type="match status" value="1"/>
</dbReference>
<comment type="caution">
    <text evidence="3">The sequence shown here is derived from an EMBL/GenBank/DDBJ whole genome shotgun (WGS) entry which is preliminary data.</text>
</comment>
<dbReference type="InterPro" id="IPR000719">
    <property type="entry name" value="Prot_kinase_dom"/>
</dbReference>
<reference evidence="3" key="1">
    <citation type="journal article" date="2021" name="IMA Fungus">
        <title>Genomic characterization of three marine fungi, including Emericellopsis atlantica sp. nov. with signatures of a generalist lifestyle and marine biomass degradation.</title>
        <authorList>
            <person name="Hagestad O.C."/>
            <person name="Hou L."/>
            <person name="Andersen J.H."/>
            <person name="Hansen E.H."/>
            <person name="Altermark B."/>
            <person name="Li C."/>
            <person name="Kuhnert E."/>
            <person name="Cox R.J."/>
            <person name="Crous P.W."/>
            <person name="Spatafora J.W."/>
            <person name="Lail K."/>
            <person name="Amirebrahimi M."/>
            <person name="Lipzen A."/>
            <person name="Pangilinan J."/>
            <person name="Andreopoulos W."/>
            <person name="Hayes R.D."/>
            <person name="Ng V."/>
            <person name="Grigoriev I.V."/>
            <person name="Jackson S.A."/>
            <person name="Sutton T.D.S."/>
            <person name="Dobson A.D.W."/>
            <person name="Rama T."/>
        </authorList>
    </citation>
    <scope>NUCLEOTIDE SEQUENCE</scope>
    <source>
        <strain evidence="3">TRa018bII</strain>
    </source>
</reference>
<dbReference type="InterPro" id="IPR011009">
    <property type="entry name" value="Kinase-like_dom_sf"/>
</dbReference>
<evidence type="ECO:0000259" key="2">
    <source>
        <dbReference type="PROSITE" id="PS50011"/>
    </source>
</evidence>
<dbReference type="EMBL" id="MU251681">
    <property type="protein sequence ID" value="KAG9230349.1"/>
    <property type="molecule type" value="Genomic_DNA"/>
</dbReference>
<sequence length="646" mass="74149">MAGSNVDEISNPGFQLNDVPLVRADTLPIGANEDLPVIGDQPLEILLRDHQVKHKSGRPEDHFWSLKLLLHILSRGRVLAELERYPNLENISRYLDVIRPDHDQELCFNTRIQFETLGTEHSHAPASSSQTYLRTFALLVYLGRGSEIASFVEEEISDQNLPVYTQEGPQNNATLCLKKNPHQPLNSVRHWSISDREQFETRQWQFLVPYFDLENGSLARHYKFNPRIRFPWFPSSSQPLVQPGGYGDVTCIKIDSLSHGFGEILEKFSLKQEYFALKMLHQAGHNDETKFRNEMEQLQRFNGFVNKHLITLLASYTYENKYHFIFPWANGNLETFMTEAHVKKPILTVTTARWLAQQLSGIMAAIDHIHNPEHLYLITEEQKYGKHGDIKPDNILWFQSTSDPMGILVISDLGLSTLNRAISRSNIPNEKVPKVPLYRPPECDVTGGTISRAYDIWTLGCLFLDVTTWYLGGCALLNAFEETRCSTYILTGGDNNMFFELERLDTEDRLVYVAQVKPQVISWFTKLHNHEDCTQFIHDALKIVETQMLVIISEGTERASSKVLRKQFEGLTSKCMDDNQLDYCTKGIPLEYKPEPANVVKVELNDAAREMIARNHSAIPIHTRKTGEKIRNSRSRQDMENIDRIH</sequence>
<evidence type="ECO:0000313" key="3">
    <source>
        <dbReference type="EMBL" id="KAG9230349.1"/>
    </source>
</evidence>
<dbReference type="SMART" id="SM00220">
    <property type="entry name" value="S_TKc"/>
    <property type="match status" value="1"/>
</dbReference>